<dbReference type="Proteomes" id="UP000225448">
    <property type="component" value="Segment"/>
</dbReference>
<gene>
    <name evidence="1" type="ORF">PHABIO_73</name>
</gene>
<keyword evidence="2" id="KW-1185">Reference proteome</keyword>
<accession>A0A1Y0SVW1</accession>
<proteinExistence type="predicted"/>
<sequence>MTELVKVVGDFLYRQGDPCEFVINKANALKPPFVLGQRYKGTIQDKDVGGYYVLPEIKHADGSRKNVYIDGLEIILDSIVFDVLATKEEIFRRINNTIDGQEKLIKEKYTSDMEACTKGRNLLMSNNKLIGD</sequence>
<reference evidence="1 2" key="1">
    <citation type="submission" date="2017-05" db="EMBL/GenBank/DDBJ databases">
        <authorList>
            <person name="Song R."/>
            <person name="Chenine A.L."/>
            <person name="Ruprecht R.M."/>
        </authorList>
    </citation>
    <scope>NUCLEOTIDE SEQUENCE [LARGE SCALE GENOMIC DNA]</scope>
</reference>
<dbReference type="EMBL" id="MF042360">
    <property type="protein sequence ID" value="ARV76704.1"/>
    <property type="molecule type" value="Genomic_DNA"/>
</dbReference>
<protein>
    <submittedName>
        <fullName evidence="1">Uncharacterized protein</fullName>
    </submittedName>
</protein>
<evidence type="ECO:0000313" key="2">
    <source>
        <dbReference type="Proteomes" id="UP000225448"/>
    </source>
</evidence>
<name>A0A1Y0SVW1_9CAUD</name>
<evidence type="ECO:0000313" key="1">
    <source>
        <dbReference type="EMBL" id="ARV76704.1"/>
    </source>
</evidence>
<organism evidence="1 2">
    <name type="scientific">Pseudomonas phage Phabio</name>
    <dbReference type="NCBI Taxonomy" id="2006668"/>
    <lineage>
        <taxon>Viruses</taxon>
        <taxon>Duplodnaviria</taxon>
        <taxon>Heunggongvirae</taxon>
        <taxon>Uroviricota</taxon>
        <taxon>Caudoviricetes</taxon>
        <taxon>Chimalliviridae</taxon>
        <taxon>Phabiovirus</taxon>
        <taxon>Phabiovirus phabio</taxon>
    </lineage>
</organism>